<sequence length="173" mass="19918">MRRSAMCIYQMSRLGNANTTRLPKWESAFRSSRWFTRGWTLQELLAPKLVDFFSREGDRLGDKTTLEQEVHETTGIPHAALHGAPLSDFSTEERMRWAAKRDTKKREDKAYCLLGIFDVFIPLIYGEGDNAFNRLKDAINQLSRDSSRCKERLLESLNDGSPFTRPNNIPKCS</sequence>
<dbReference type="EMBL" id="ML976983">
    <property type="protein sequence ID" value="KAF1960353.1"/>
    <property type="molecule type" value="Genomic_DNA"/>
</dbReference>
<feature type="non-terminal residue" evidence="1">
    <location>
        <position position="173"/>
    </location>
</feature>
<gene>
    <name evidence="1" type="ORF">CC80DRAFT_582921</name>
</gene>
<dbReference type="PANTHER" id="PTHR10622">
    <property type="entry name" value="HET DOMAIN-CONTAINING PROTEIN"/>
    <property type="match status" value="1"/>
</dbReference>
<evidence type="ECO:0000313" key="2">
    <source>
        <dbReference type="Proteomes" id="UP000800035"/>
    </source>
</evidence>
<evidence type="ECO:0000313" key="1">
    <source>
        <dbReference type="EMBL" id="KAF1960353.1"/>
    </source>
</evidence>
<dbReference type="OrthoDB" id="674604at2759"/>
<name>A0A6A5U5C4_9PLEO</name>
<keyword evidence="2" id="KW-1185">Reference proteome</keyword>
<dbReference type="Proteomes" id="UP000800035">
    <property type="component" value="Unassembled WGS sequence"/>
</dbReference>
<dbReference type="AlphaFoldDB" id="A0A6A5U5C4"/>
<organism evidence="1 2">
    <name type="scientific">Byssothecium circinans</name>
    <dbReference type="NCBI Taxonomy" id="147558"/>
    <lineage>
        <taxon>Eukaryota</taxon>
        <taxon>Fungi</taxon>
        <taxon>Dikarya</taxon>
        <taxon>Ascomycota</taxon>
        <taxon>Pezizomycotina</taxon>
        <taxon>Dothideomycetes</taxon>
        <taxon>Pleosporomycetidae</taxon>
        <taxon>Pleosporales</taxon>
        <taxon>Massarineae</taxon>
        <taxon>Massarinaceae</taxon>
        <taxon>Byssothecium</taxon>
    </lineage>
</organism>
<proteinExistence type="predicted"/>
<protein>
    <recommendedName>
        <fullName evidence="3">Heterokaryon incompatibility domain-containing protein</fullName>
    </recommendedName>
</protein>
<accession>A0A6A5U5C4</accession>
<dbReference type="PANTHER" id="PTHR10622:SF10">
    <property type="entry name" value="HET DOMAIN-CONTAINING PROTEIN"/>
    <property type="match status" value="1"/>
</dbReference>
<reference evidence="1" key="1">
    <citation type="journal article" date="2020" name="Stud. Mycol.">
        <title>101 Dothideomycetes genomes: a test case for predicting lifestyles and emergence of pathogens.</title>
        <authorList>
            <person name="Haridas S."/>
            <person name="Albert R."/>
            <person name="Binder M."/>
            <person name="Bloem J."/>
            <person name="Labutti K."/>
            <person name="Salamov A."/>
            <person name="Andreopoulos B."/>
            <person name="Baker S."/>
            <person name="Barry K."/>
            <person name="Bills G."/>
            <person name="Bluhm B."/>
            <person name="Cannon C."/>
            <person name="Castanera R."/>
            <person name="Culley D."/>
            <person name="Daum C."/>
            <person name="Ezra D."/>
            <person name="Gonzalez J."/>
            <person name="Henrissat B."/>
            <person name="Kuo A."/>
            <person name="Liang C."/>
            <person name="Lipzen A."/>
            <person name="Lutzoni F."/>
            <person name="Magnuson J."/>
            <person name="Mondo S."/>
            <person name="Nolan M."/>
            <person name="Ohm R."/>
            <person name="Pangilinan J."/>
            <person name="Park H.-J."/>
            <person name="Ramirez L."/>
            <person name="Alfaro M."/>
            <person name="Sun H."/>
            <person name="Tritt A."/>
            <person name="Yoshinaga Y."/>
            <person name="Zwiers L.-H."/>
            <person name="Turgeon B."/>
            <person name="Goodwin S."/>
            <person name="Spatafora J."/>
            <person name="Crous P."/>
            <person name="Grigoriev I."/>
        </authorList>
    </citation>
    <scope>NUCLEOTIDE SEQUENCE</scope>
    <source>
        <strain evidence="1">CBS 675.92</strain>
    </source>
</reference>
<evidence type="ECO:0008006" key="3">
    <source>
        <dbReference type="Google" id="ProtNLM"/>
    </source>
</evidence>